<dbReference type="EMBL" id="OZ037947">
    <property type="protein sequence ID" value="CAL1707383.1"/>
    <property type="molecule type" value="Genomic_DNA"/>
</dbReference>
<evidence type="ECO:0000313" key="2">
    <source>
        <dbReference type="EMBL" id="CAL1707383.1"/>
    </source>
</evidence>
<organism evidence="2 3">
    <name type="scientific">Somion occarium</name>
    <dbReference type="NCBI Taxonomy" id="3059160"/>
    <lineage>
        <taxon>Eukaryota</taxon>
        <taxon>Fungi</taxon>
        <taxon>Dikarya</taxon>
        <taxon>Basidiomycota</taxon>
        <taxon>Agaricomycotina</taxon>
        <taxon>Agaricomycetes</taxon>
        <taxon>Polyporales</taxon>
        <taxon>Cerrenaceae</taxon>
        <taxon>Somion</taxon>
    </lineage>
</organism>
<evidence type="ECO:0000313" key="3">
    <source>
        <dbReference type="Proteomes" id="UP001497453"/>
    </source>
</evidence>
<dbReference type="InterPro" id="IPR032675">
    <property type="entry name" value="LRR_dom_sf"/>
</dbReference>
<dbReference type="SUPFAM" id="SSF52047">
    <property type="entry name" value="RNI-like"/>
    <property type="match status" value="1"/>
</dbReference>
<sequence>MTSPPTRYRASILQVNTMARPEDKNKPVGDDQEGRSSVADVQITSVGPALLRLPIEMFEIIIACFADIPTELILQNPTTVNASYAERMRALHALSQTSRALREYCLPRAWERLEACIEYGPEHGVWYKQVSNRLRNISNGLAESPELAQHVQIATVSLTRCSVDVILPAFTRCLERLPNLHTLQIVHAHSQMSTALKDTFESKRFPQIRTIILPSCAQSVLRACPEVRHVTCNEDNGGELVTAILASCKKVEILRGITPESAIVKHLSKAAPHLRELGIISCAVHSWPKVREISPYDIRELGKLTNLSNITIMVGEGESICRAKTCKAHIQAAFEALEQSTAENKSVTVRYSAWISRRGAEDINGHWQTVREEEIAVGMK</sequence>
<dbReference type="Proteomes" id="UP001497453">
    <property type="component" value="Chromosome 4"/>
</dbReference>
<feature type="compositionally biased region" description="Basic and acidic residues" evidence="1">
    <location>
        <begin position="20"/>
        <end position="34"/>
    </location>
</feature>
<accession>A0ABP1DK09</accession>
<feature type="region of interest" description="Disordered" evidence="1">
    <location>
        <begin position="20"/>
        <end position="39"/>
    </location>
</feature>
<dbReference type="Gene3D" id="3.80.10.10">
    <property type="entry name" value="Ribonuclease Inhibitor"/>
    <property type="match status" value="1"/>
</dbReference>
<protein>
    <recommendedName>
        <fullName evidence="4">F-box domain-containing protein</fullName>
    </recommendedName>
</protein>
<name>A0ABP1DK09_9APHY</name>
<evidence type="ECO:0000256" key="1">
    <source>
        <dbReference type="SAM" id="MobiDB-lite"/>
    </source>
</evidence>
<proteinExistence type="predicted"/>
<keyword evidence="3" id="KW-1185">Reference proteome</keyword>
<gene>
    <name evidence="2" type="ORF">GFSPODELE1_LOCUS6339</name>
</gene>
<evidence type="ECO:0008006" key="4">
    <source>
        <dbReference type="Google" id="ProtNLM"/>
    </source>
</evidence>
<reference evidence="3" key="1">
    <citation type="submission" date="2024-04" db="EMBL/GenBank/DDBJ databases">
        <authorList>
            <person name="Shaw F."/>
            <person name="Minotto A."/>
        </authorList>
    </citation>
    <scope>NUCLEOTIDE SEQUENCE [LARGE SCALE GENOMIC DNA]</scope>
</reference>